<reference evidence="9" key="1">
    <citation type="journal article" date="2020" name="Stud. Mycol.">
        <title>101 Dothideomycetes genomes: a test case for predicting lifestyles and emergence of pathogens.</title>
        <authorList>
            <person name="Haridas S."/>
            <person name="Albert R."/>
            <person name="Binder M."/>
            <person name="Bloem J."/>
            <person name="Labutti K."/>
            <person name="Salamov A."/>
            <person name="Andreopoulos B."/>
            <person name="Baker S."/>
            <person name="Barry K."/>
            <person name="Bills G."/>
            <person name="Bluhm B."/>
            <person name="Cannon C."/>
            <person name="Castanera R."/>
            <person name="Culley D."/>
            <person name="Daum C."/>
            <person name="Ezra D."/>
            <person name="Gonzalez J."/>
            <person name="Henrissat B."/>
            <person name="Kuo A."/>
            <person name="Liang C."/>
            <person name="Lipzen A."/>
            <person name="Lutzoni F."/>
            <person name="Magnuson J."/>
            <person name="Mondo S."/>
            <person name="Nolan M."/>
            <person name="Ohm R."/>
            <person name="Pangilinan J."/>
            <person name="Park H.-J."/>
            <person name="Ramirez L."/>
            <person name="Alfaro M."/>
            <person name="Sun H."/>
            <person name="Tritt A."/>
            <person name="Yoshinaga Y."/>
            <person name="Zwiers L.-H."/>
            <person name="Turgeon B."/>
            <person name="Goodwin S."/>
            <person name="Spatafora J."/>
            <person name="Crous P."/>
            <person name="Grigoriev I."/>
        </authorList>
    </citation>
    <scope>NUCLEOTIDE SEQUENCE</scope>
    <source>
        <strain evidence="9">CBS 133067</strain>
    </source>
</reference>
<comment type="function">
    <text evidence="1">Forms a chaperone-bound H2A.Z-H2B complex that acts as a source for SWR1 complex-dependent H2A to H2A.Z histone replacement in chromatin.</text>
</comment>
<evidence type="ECO:0000313" key="9">
    <source>
        <dbReference type="EMBL" id="KAF2097423.1"/>
    </source>
</evidence>
<proteinExistence type="inferred from homology"/>
<name>A0A9P4M4Y1_9PEZI</name>
<dbReference type="SMART" id="SM01082">
    <property type="entry name" value="CHZ"/>
    <property type="match status" value="1"/>
</dbReference>
<evidence type="ECO:0000256" key="6">
    <source>
        <dbReference type="ARBA" id="ARBA00025877"/>
    </source>
</evidence>
<comment type="similarity">
    <text evidence="3">Belongs to the CHZ1 family.</text>
</comment>
<dbReference type="Pfam" id="PF09649">
    <property type="entry name" value="CHZ"/>
    <property type="match status" value="1"/>
</dbReference>
<protein>
    <recommendedName>
        <fullName evidence="8">Histone chaperone domain-containing protein</fullName>
    </recommendedName>
</protein>
<dbReference type="Proteomes" id="UP000799772">
    <property type="component" value="Unassembled WGS sequence"/>
</dbReference>
<comment type="subunit">
    <text evidence="6">Forms a heterotrimer with H2A.Z-H2B, stabilizing the association of the histone dimer. Also, with a lower affinity, forms a heterotrimer with H2A-H2B.</text>
</comment>
<gene>
    <name evidence="9" type="ORF">NA57DRAFT_77681</name>
</gene>
<comment type="caution">
    <text evidence="9">The sequence shown here is derived from an EMBL/GenBank/DDBJ whole genome shotgun (WGS) entry which is preliminary data.</text>
</comment>
<evidence type="ECO:0000256" key="7">
    <source>
        <dbReference type="SAM" id="MobiDB-lite"/>
    </source>
</evidence>
<evidence type="ECO:0000256" key="1">
    <source>
        <dbReference type="ARBA" id="ARBA00002212"/>
    </source>
</evidence>
<evidence type="ECO:0000256" key="2">
    <source>
        <dbReference type="ARBA" id="ARBA00004123"/>
    </source>
</evidence>
<dbReference type="InterPro" id="IPR019098">
    <property type="entry name" value="Histone_chaperone_domain_CHZ"/>
</dbReference>
<feature type="compositionally biased region" description="Acidic residues" evidence="7">
    <location>
        <begin position="39"/>
        <end position="75"/>
    </location>
</feature>
<dbReference type="EMBL" id="ML978128">
    <property type="protein sequence ID" value="KAF2097423.1"/>
    <property type="molecule type" value="Genomic_DNA"/>
</dbReference>
<feature type="compositionally biased region" description="Acidic residues" evidence="7">
    <location>
        <begin position="94"/>
        <end position="119"/>
    </location>
</feature>
<evidence type="ECO:0000256" key="3">
    <source>
        <dbReference type="ARBA" id="ARBA00008057"/>
    </source>
</evidence>
<feature type="region of interest" description="Disordered" evidence="7">
    <location>
        <begin position="1"/>
        <end position="119"/>
    </location>
</feature>
<keyword evidence="5" id="KW-0539">Nucleus</keyword>
<organism evidence="9 10">
    <name type="scientific">Rhizodiscina lignyota</name>
    <dbReference type="NCBI Taxonomy" id="1504668"/>
    <lineage>
        <taxon>Eukaryota</taxon>
        <taxon>Fungi</taxon>
        <taxon>Dikarya</taxon>
        <taxon>Ascomycota</taxon>
        <taxon>Pezizomycotina</taxon>
        <taxon>Dothideomycetes</taxon>
        <taxon>Pleosporomycetidae</taxon>
        <taxon>Aulographales</taxon>
        <taxon>Rhizodiscinaceae</taxon>
        <taxon>Rhizodiscina</taxon>
    </lineage>
</organism>
<keyword evidence="10" id="KW-1185">Reference proteome</keyword>
<evidence type="ECO:0000313" key="10">
    <source>
        <dbReference type="Proteomes" id="UP000799772"/>
    </source>
</evidence>
<evidence type="ECO:0000256" key="4">
    <source>
        <dbReference type="ARBA" id="ARBA00023186"/>
    </source>
</evidence>
<dbReference type="OrthoDB" id="3946091at2759"/>
<evidence type="ECO:0000256" key="5">
    <source>
        <dbReference type="ARBA" id="ARBA00023242"/>
    </source>
</evidence>
<evidence type="ECO:0000259" key="8">
    <source>
        <dbReference type="SMART" id="SM01082"/>
    </source>
</evidence>
<comment type="subcellular location">
    <subcellularLocation>
        <location evidence="2">Nucleus</location>
    </subcellularLocation>
</comment>
<sequence length="119" mass="13356">MDTATNGTTVPKEETPLGVPAPVESKGKGKAVEQVPDTAMDEDDDEDEEEDEQEEPSGMHEEEDEDDLEEIEEDNIVGSRTRGKTIDYAKAAETMDEDEDYDEDDDEDFEEEDNDESMT</sequence>
<dbReference type="GO" id="GO:0005634">
    <property type="term" value="C:nucleus"/>
    <property type="evidence" value="ECO:0007669"/>
    <property type="project" value="UniProtKB-SubCell"/>
</dbReference>
<feature type="domain" description="Histone chaperone" evidence="8">
    <location>
        <begin position="62"/>
        <end position="97"/>
    </location>
</feature>
<dbReference type="AlphaFoldDB" id="A0A9P4M4Y1"/>
<accession>A0A9P4M4Y1</accession>
<keyword evidence="4" id="KW-0143">Chaperone</keyword>